<evidence type="ECO:0000256" key="1">
    <source>
        <dbReference type="ARBA" id="ARBA00023125"/>
    </source>
</evidence>
<dbReference type="InterPro" id="IPR001647">
    <property type="entry name" value="HTH_TetR"/>
</dbReference>
<organism evidence="4 5">
    <name type="scientific">Nocardia callitridis</name>
    <dbReference type="NCBI Taxonomy" id="648753"/>
    <lineage>
        <taxon>Bacteria</taxon>
        <taxon>Bacillati</taxon>
        <taxon>Actinomycetota</taxon>
        <taxon>Actinomycetes</taxon>
        <taxon>Mycobacteriales</taxon>
        <taxon>Nocardiaceae</taxon>
        <taxon>Nocardia</taxon>
    </lineage>
</organism>
<dbReference type="EMBL" id="BAABJM010000001">
    <property type="protein sequence ID" value="GAA5048451.1"/>
    <property type="molecule type" value="Genomic_DNA"/>
</dbReference>
<keyword evidence="1 2" id="KW-0238">DNA-binding</keyword>
<dbReference type="InterPro" id="IPR041583">
    <property type="entry name" value="TetR_C_31"/>
</dbReference>
<keyword evidence="5" id="KW-1185">Reference proteome</keyword>
<feature type="DNA-binding region" description="H-T-H motif" evidence="2">
    <location>
        <begin position="27"/>
        <end position="46"/>
    </location>
</feature>
<evidence type="ECO:0000313" key="5">
    <source>
        <dbReference type="Proteomes" id="UP001500603"/>
    </source>
</evidence>
<evidence type="ECO:0000313" key="4">
    <source>
        <dbReference type="EMBL" id="GAA5048451.1"/>
    </source>
</evidence>
<dbReference type="InterPro" id="IPR009057">
    <property type="entry name" value="Homeodomain-like_sf"/>
</dbReference>
<evidence type="ECO:0000259" key="3">
    <source>
        <dbReference type="PROSITE" id="PS50977"/>
    </source>
</evidence>
<dbReference type="PROSITE" id="PS50977">
    <property type="entry name" value="HTH_TETR_2"/>
    <property type="match status" value="1"/>
</dbReference>
<comment type="caution">
    <text evidence="4">The sequence shown here is derived from an EMBL/GenBank/DDBJ whole genome shotgun (WGS) entry which is preliminary data.</text>
</comment>
<dbReference type="Proteomes" id="UP001500603">
    <property type="component" value="Unassembled WGS sequence"/>
</dbReference>
<reference evidence="5" key="1">
    <citation type="journal article" date="2019" name="Int. J. Syst. Evol. Microbiol.">
        <title>The Global Catalogue of Microorganisms (GCM) 10K type strain sequencing project: providing services to taxonomists for standard genome sequencing and annotation.</title>
        <authorList>
            <consortium name="The Broad Institute Genomics Platform"/>
            <consortium name="The Broad Institute Genome Sequencing Center for Infectious Disease"/>
            <person name="Wu L."/>
            <person name="Ma J."/>
        </authorList>
    </citation>
    <scope>NUCLEOTIDE SEQUENCE [LARGE SCALE GENOMIC DNA]</scope>
    <source>
        <strain evidence="5">JCM 18298</strain>
    </source>
</reference>
<feature type="domain" description="HTH tetR-type" evidence="3">
    <location>
        <begin position="4"/>
        <end position="64"/>
    </location>
</feature>
<protein>
    <submittedName>
        <fullName evidence="4">TetR/AcrR family transcriptional regulator</fullName>
    </submittedName>
</protein>
<proteinExistence type="predicted"/>
<gene>
    <name evidence="4" type="ORF">GCM10023318_16210</name>
</gene>
<dbReference type="Pfam" id="PF17940">
    <property type="entry name" value="TetR_C_31"/>
    <property type="match status" value="1"/>
</dbReference>
<dbReference type="Gene3D" id="1.10.357.10">
    <property type="entry name" value="Tetracycline Repressor, domain 2"/>
    <property type="match status" value="1"/>
</dbReference>
<dbReference type="Pfam" id="PF00440">
    <property type="entry name" value="TetR_N"/>
    <property type="match status" value="1"/>
</dbReference>
<name>A0ABP9K3T6_9NOCA</name>
<dbReference type="RefSeq" id="WP_345494430.1">
    <property type="nucleotide sequence ID" value="NZ_BAABJM010000001.1"/>
</dbReference>
<sequence length="195" mass="21209">MSTPDRRTQLIDAAITLIAQRGLRALTHRALDAALDLPAGSTSYYFRTKAALIDAVVTRITLRSRADFQAAVASGPAPTDLADAAHGIAVWLDQLLTERRDQLIARHALIIDLLDDDEITAKLTASLFSVERARELFSAMEVSDPATAAADFLALLEGAVFDRFAGRRRELTAGSADSVRQLERLLRTYFAGTPT</sequence>
<accession>A0ABP9K3T6</accession>
<evidence type="ECO:0000256" key="2">
    <source>
        <dbReference type="PROSITE-ProRule" id="PRU00335"/>
    </source>
</evidence>
<dbReference type="SUPFAM" id="SSF46689">
    <property type="entry name" value="Homeodomain-like"/>
    <property type="match status" value="1"/>
</dbReference>